<dbReference type="InterPro" id="IPR010525">
    <property type="entry name" value="ARF_dom"/>
</dbReference>
<dbReference type="PANTHER" id="PTHR31384">
    <property type="entry name" value="AUXIN RESPONSE FACTOR 4-RELATED"/>
    <property type="match status" value="1"/>
</dbReference>
<evidence type="ECO:0000256" key="7">
    <source>
        <dbReference type="ARBA" id="ARBA00023294"/>
    </source>
</evidence>
<dbReference type="PANTHER" id="PTHR31384:SF115">
    <property type="entry name" value="AUXIN RESPONSE FACTOR 6"/>
    <property type="match status" value="1"/>
</dbReference>
<dbReference type="Pfam" id="PF06507">
    <property type="entry name" value="ARF_AD"/>
    <property type="match status" value="1"/>
</dbReference>
<reference evidence="12 14" key="1">
    <citation type="journal article" date="2008" name="Science">
        <title>The Physcomitrella genome reveals evolutionary insights into the conquest of land by plants.</title>
        <authorList>
            <person name="Rensing S."/>
            <person name="Lang D."/>
            <person name="Zimmer A."/>
            <person name="Terry A."/>
            <person name="Salamov A."/>
            <person name="Shapiro H."/>
            <person name="Nishiyama T."/>
            <person name="Perroud P.-F."/>
            <person name="Lindquist E."/>
            <person name="Kamisugi Y."/>
            <person name="Tanahashi T."/>
            <person name="Sakakibara K."/>
            <person name="Fujita T."/>
            <person name="Oishi K."/>
            <person name="Shin-I T."/>
            <person name="Kuroki Y."/>
            <person name="Toyoda A."/>
            <person name="Suzuki Y."/>
            <person name="Hashimoto A."/>
            <person name="Yamaguchi K."/>
            <person name="Sugano A."/>
            <person name="Kohara Y."/>
            <person name="Fujiyama A."/>
            <person name="Anterola A."/>
            <person name="Aoki S."/>
            <person name="Ashton N."/>
            <person name="Barbazuk W.B."/>
            <person name="Barker E."/>
            <person name="Bennetzen J."/>
            <person name="Bezanilla M."/>
            <person name="Blankenship R."/>
            <person name="Cho S.H."/>
            <person name="Dutcher S."/>
            <person name="Estelle M."/>
            <person name="Fawcett J.A."/>
            <person name="Gundlach H."/>
            <person name="Hanada K."/>
            <person name="Heyl A."/>
            <person name="Hicks K.A."/>
            <person name="Hugh J."/>
            <person name="Lohr M."/>
            <person name="Mayer K."/>
            <person name="Melkozernov A."/>
            <person name="Murata T."/>
            <person name="Nelson D."/>
            <person name="Pils B."/>
            <person name="Prigge M."/>
            <person name="Reiss B."/>
            <person name="Renner T."/>
            <person name="Rombauts S."/>
            <person name="Rushton P."/>
            <person name="Sanderfoot A."/>
            <person name="Schween G."/>
            <person name="Shiu S.-H."/>
            <person name="Stueber K."/>
            <person name="Theodoulou F.L."/>
            <person name="Tu H."/>
            <person name="Van de Peer Y."/>
            <person name="Verrier P.J."/>
            <person name="Waters E."/>
            <person name="Wood A."/>
            <person name="Yang L."/>
            <person name="Cove D."/>
            <person name="Cuming A."/>
            <person name="Hasebe M."/>
            <person name="Lucas S."/>
            <person name="Mishler D.B."/>
            <person name="Reski R."/>
            <person name="Grigoriev I."/>
            <person name="Quatrano R.S."/>
            <person name="Boore J.L."/>
        </authorList>
    </citation>
    <scope>NUCLEOTIDE SEQUENCE [LARGE SCALE GENOMIC DNA]</scope>
    <source>
        <strain evidence="13 14">cv. Gransden 2004</strain>
    </source>
</reference>
<dbReference type="CDD" id="cd10017">
    <property type="entry name" value="B3_DNA"/>
    <property type="match status" value="1"/>
</dbReference>
<dbReference type="STRING" id="3218.A0A2K1L302"/>
<keyword evidence="3 8" id="KW-0805">Transcription regulation</keyword>
<comment type="subunit">
    <text evidence="8">Homodimers and heterodimers.</text>
</comment>
<feature type="domain" description="TF-B3" evidence="10">
    <location>
        <begin position="130"/>
        <end position="232"/>
    </location>
</feature>
<dbReference type="GO" id="GO:0006355">
    <property type="term" value="P:regulation of DNA-templated transcription"/>
    <property type="evidence" value="ECO:0000318"/>
    <property type="project" value="GO_Central"/>
</dbReference>
<keyword evidence="6 8" id="KW-0539">Nucleus</keyword>
<gene>
    <name evidence="12" type="ORF">PHYPA_003201</name>
</gene>
<dbReference type="InterPro" id="IPR015300">
    <property type="entry name" value="DNA-bd_pseudobarrel_sf"/>
</dbReference>
<reference evidence="12 14" key="2">
    <citation type="journal article" date="2018" name="Plant J.">
        <title>The Physcomitrella patens chromosome-scale assembly reveals moss genome structure and evolution.</title>
        <authorList>
            <person name="Lang D."/>
            <person name="Ullrich K.K."/>
            <person name="Murat F."/>
            <person name="Fuchs J."/>
            <person name="Jenkins J."/>
            <person name="Haas F.B."/>
            <person name="Piednoel M."/>
            <person name="Gundlach H."/>
            <person name="Van Bel M."/>
            <person name="Meyberg R."/>
            <person name="Vives C."/>
            <person name="Morata J."/>
            <person name="Symeonidi A."/>
            <person name="Hiss M."/>
            <person name="Muchero W."/>
            <person name="Kamisugi Y."/>
            <person name="Saleh O."/>
            <person name="Blanc G."/>
            <person name="Decker E.L."/>
            <person name="van Gessel N."/>
            <person name="Grimwood J."/>
            <person name="Hayes R.D."/>
            <person name="Graham S.W."/>
            <person name="Gunter L.E."/>
            <person name="McDaniel S.F."/>
            <person name="Hoernstein S.N.W."/>
            <person name="Larsson A."/>
            <person name="Li F.W."/>
            <person name="Perroud P.F."/>
            <person name="Phillips J."/>
            <person name="Ranjan P."/>
            <person name="Rokshar D.S."/>
            <person name="Rothfels C.J."/>
            <person name="Schneider L."/>
            <person name="Shu S."/>
            <person name="Stevenson D.W."/>
            <person name="Thummler F."/>
            <person name="Tillich M."/>
            <person name="Villarreal Aguilar J.C."/>
            <person name="Widiez T."/>
            <person name="Wong G.K."/>
            <person name="Wymore A."/>
            <person name="Zhang Y."/>
            <person name="Zimmer A.D."/>
            <person name="Quatrano R.S."/>
            <person name="Mayer K.F.X."/>
            <person name="Goodstein D."/>
            <person name="Casacuberta J.M."/>
            <person name="Vandepoele K."/>
            <person name="Reski R."/>
            <person name="Cuming A.C."/>
            <person name="Tuskan G.A."/>
            <person name="Maumus F."/>
            <person name="Salse J."/>
            <person name="Schmutz J."/>
            <person name="Rensing S.A."/>
        </authorList>
    </citation>
    <scope>NUCLEOTIDE SEQUENCE [LARGE SCALE GENOMIC DNA]</scope>
    <source>
        <strain evidence="13 14">cv. Gransden 2004</strain>
    </source>
</reference>
<dbReference type="FunFam" id="2.30.30.1040:FF:000001">
    <property type="entry name" value="Auxin response factor"/>
    <property type="match status" value="1"/>
</dbReference>
<dbReference type="GO" id="GO:0009734">
    <property type="term" value="P:auxin-activated signaling pathway"/>
    <property type="evidence" value="ECO:0007669"/>
    <property type="project" value="UniProtKB-KW"/>
</dbReference>
<evidence type="ECO:0000256" key="3">
    <source>
        <dbReference type="ARBA" id="ARBA00023015"/>
    </source>
</evidence>
<feature type="region of interest" description="Disordered" evidence="9">
    <location>
        <begin position="750"/>
        <end position="774"/>
    </location>
</feature>
<dbReference type="Gramene" id="Pp3c2_25890V3.1">
    <property type="protein sequence ID" value="Pp3c2_25890V3.1"/>
    <property type="gene ID" value="Pp3c2_25890"/>
</dbReference>
<feature type="domain" description="PB1" evidence="11">
    <location>
        <begin position="651"/>
        <end position="735"/>
    </location>
</feature>
<dbReference type="Pfam" id="PF02309">
    <property type="entry name" value="AUX_IAA"/>
    <property type="match status" value="1"/>
</dbReference>
<dbReference type="PROSITE" id="PS51745">
    <property type="entry name" value="PB1"/>
    <property type="match status" value="1"/>
</dbReference>
<dbReference type="Proteomes" id="UP000006727">
    <property type="component" value="Chromosome 2"/>
</dbReference>
<dbReference type="SUPFAM" id="SSF54277">
    <property type="entry name" value="CAD &amp; PB1 domains"/>
    <property type="match status" value="1"/>
</dbReference>
<reference evidence="13" key="3">
    <citation type="submission" date="2020-12" db="UniProtKB">
        <authorList>
            <consortium name="EnsemblPlants"/>
        </authorList>
    </citation>
    <scope>IDENTIFICATION</scope>
</reference>
<dbReference type="InterPro" id="IPR053793">
    <property type="entry name" value="PB1-like"/>
</dbReference>
<evidence type="ECO:0000313" key="12">
    <source>
        <dbReference type="EMBL" id="PNR60408.1"/>
    </source>
</evidence>
<evidence type="ECO:0000256" key="5">
    <source>
        <dbReference type="ARBA" id="ARBA00023163"/>
    </source>
</evidence>
<evidence type="ECO:0000313" key="14">
    <source>
        <dbReference type="Proteomes" id="UP000006727"/>
    </source>
</evidence>
<evidence type="ECO:0000256" key="9">
    <source>
        <dbReference type="SAM" id="MobiDB-lite"/>
    </source>
</evidence>
<sequence>MYSHVPMRGSGFASSTIVQGEKRINSELWHACAGPLVSLPPVGSQVVYFPQGHSEQVAVSTQKEADIHIPNYPNLRPHLICTLENVTLHADLETDDVYAQMVLIPTQDPEKETMLLPDVVVQNKQPTEYFCKTLTASDTSTHGGFSIPRRAAEKVFPTLDYTQQPPAQELVARDLHDQDWHFRHIYRGQPRRHLLTTGWSIFISAKRLQAGDAVLFIRDDKGQLLLGIRRANRLQTIMPSSVLSSDSMHIGILAAASHAAQTSSRFTIFYNPRQSPSEFVIPSAKYQKAVYSTQITVGMRFRMMFETEESTVRRYMGTVTGIGDLDPVRWPNSHWRSLKVGWDESTAGERQRRVSLWEIEPLTTPFLICPPPIVLRSKRARGIHGEDEDLETLMKKSPMWPSLGFGTDSPWMGILPQRPGHGVTSSLNEYNRTLAVAASQEFREPSKQVVTESMSNPQNLYRQQQLQTQQHSHRNPQSIAQINDVPGPLLQLSTSQASIDLGSSVRPISSYSDSEIYVSSPSPRPFSTQAMMSRIPGNVPVSSADGNQFPSLMRTNQNGLPLYGSVTGNHQVSSSWLPTLQNQSQAEPQSASPRFHRAEASIGGGVPGLYGPIQHGEAGDAGILPNEALDENIMLQRNVGWPAVATAPPVRSFTKVHKLGSVGRSLDINKFSNYVELRKELAHMFHLECLMEDSQQSSWKIVFVDNENDTLLLGDEPWEEFVSCVRSIKILSPAEVAQMNQHVLAAVSGQHLRPSNSNSEDTPSSQAGVGVVDH</sequence>
<dbReference type="GO" id="GO:0005634">
    <property type="term" value="C:nucleus"/>
    <property type="evidence" value="ECO:0000318"/>
    <property type="project" value="GO_Central"/>
</dbReference>
<keyword evidence="7 8" id="KW-0927">Auxin signaling pathway</keyword>
<dbReference type="GO" id="GO:0000976">
    <property type="term" value="F:transcription cis-regulatory region binding"/>
    <property type="evidence" value="ECO:0000318"/>
    <property type="project" value="GO_Central"/>
</dbReference>
<dbReference type="SMART" id="SM01019">
    <property type="entry name" value="B3"/>
    <property type="match status" value="1"/>
</dbReference>
<dbReference type="PROSITE" id="PS50863">
    <property type="entry name" value="B3"/>
    <property type="match status" value="1"/>
</dbReference>
<dbReference type="SMR" id="A0A2K1L302"/>
<dbReference type="InterPro" id="IPR044835">
    <property type="entry name" value="ARF_plant"/>
</dbReference>
<comment type="function">
    <text evidence="8">Auxin response factors (ARFs) are transcriptional factors that bind specifically to the DNA sequence 5'-TGTCTC-3' found in the auxin-responsive promoter elements (AuxREs).</text>
</comment>
<dbReference type="SUPFAM" id="SSF101936">
    <property type="entry name" value="DNA-binding pseudobarrel domain"/>
    <property type="match status" value="1"/>
</dbReference>
<dbReference type="Gene3D" id="2.30.30.1040">
    <property type="match status" value="1"/>
</dbReference>
<accession>A0A2K1L302</accession>
<comment type="similarity">
    <text evidence="2 8">Belongs to the ARF family.</text>
</comment>
<dbReference type="FunCoup" id="A0A2K1L302">
    <property type="interactions" value="1678"/>
</dbReference>
<evidence type="ECO:0000256" key="6">
    <source>
        <dbReference type="ARBA" id="ARBA00023242"/>
    </source>
</evidence>
<dbReference type="PaxDb" id="3218-PP1S119_32V6.2"/>
<evidence type="ECO:0000259" key="10">
    <source>
        <dbReference type="PROSITE" id="PS50863"/>
    </source>
</evidence>
<evidence type="ECO:0000256" key="8">
    <source>
        <dbReference type="RuleBase" id="RU004561"/>
    </source>
</evidence>
<dbReference type="Gene3D" id="3.10.20.90">
    <property type="entry name" value="Phosphatidylinositol 3-kinase Catalytic Subunit, Chain A, domain 1"/>
    <property type="match status" value="1"/>
</dbReference>
<proteinExistence type="inferred from homology"/>
<comment type="subcellular location">
    <subcellularLocation>
        <location evidence="1 8">Nucleus</location>
    </subcellularLocation>
</comment>
<dbReference type="AlphaFoldDB" id="A0A2K1L302"/>
<organism evidence="12">
    <name type="scientific">Physcomitrium patens</name>
    <name type="common">Spreading-leaved earth moss</name>
    <name type="synonym">Physcomitrella patens</name>
    <dbReference type="NCBI Taxonomy" id="3218"/>
    <lineage>
        <taxon>Eukaryota</taxon>
        <taxon>Viridiplantae</taxon>
        <taxon>Streptophyta</taxon>
        <taxon>Embryophyta</taxon>
        <taxon>Bryophyta</taxon>
        <taxon>Bryophytina</taxon>
        <taxon>Bryopsida</taxon>
        <taxon>Funariidae</taxon>
        <taxon>Funariales</taxon>
        <taxon>Funariaceae</taxon>
        <taxon>Physcomitrium</taxon>
    </lineage>
</organism>
<evidence type="ECO:0000256" key="1">
    <source>
        <dbReference type="ARBA" id="ARBA00004123"/>
    </source>
</evidence>
<dbReference type="EnsemblPlants" id="Pp3c2_25890V3.1">
    <property type="protein sequence ID" value="Pp3c2_25890V3.1"/>
    <property type="gene ID" value="Pp3c2_25890"/>
</dbReference>
<feature type="compositionally biased region" description="Polar residues" evidence="9">
    <location>
        <begin position="753"/>
        <end position="767"/>
    </location>
</feature>
<dbReference type="FunFam" id="3.10.20.90:FF:000047">
    <property type="entry name" value="Auxin response factor"/>
    <property type="match status" value="1"/>
</dbReference>
<keyword evidence="4 8" id="KW-0238">DNA-binding</keyword>
<dbReference type="InterPro" id="IPR033389">
    <property type="entry name" value="AUX/IAA_dom"/>
</dbReference>
<dbReference type="InParanoid" id="A0A2K1L302"/>
<dbReference type="Gene3D" id="2.40.330.10">
    <property type="entry name" value="DNA-binding pseudobarrel domain"/>
    <property type="match status" value="1"/>
</dbReference>
<evidence type="ECO:0000256" key="2">
    <source>
        <dbReference type="ARBA" id="ARBA00007853"/>
    </source>
</evidence>
<dbReference type="InterPro" id="IPR003340">
    <property type="entry name" value="B3_DNA-bd"/>
</dbReference>
<dbReference type="Pfam" id="PF02362">
    <property type="entry name" value="B3"/>
    <property type="match status" value="1"/>
</dbReference>
<name>A0A2K1L302_PHYPA</name>
<feature type="region of interest" description="Disordered" evidence="9">
    <location>
        <begin position="462"/>
        <end position="481"/>
    </location>
</feature>
<evidence type="ECO:0000313" key="13">
    <source>
        <dbReference type="EnsemblPlants" id="Pp3c2_25890V3.1"/>
    </source>
</evidence>
<keyword evidence="5 8" id="KW-0804">Transcription</keyword>
<dbReference type="FunFam" id="2.40.330.10:FF:000001">
    <property type="entry name" value="Auxin response factor"/>
    <property type="match status" value="1"/>
</dbReference>
<evidence type="ECO:0000256" key="4">
    <source>
        <dbReference type="ARBA" id="ARBA00023125"/>
    </source>
</evidence>
<protein>
    <recommendedName>
        <fullName evidence="8">Auxin response factor</fullName>
    </recommendedName>
</protein>
<keyword evidence="14" id="KW-1185">Reference proteome</keyword>
<dbReference type="EMBL" id="ABEU02000002">
    <property type="protein sequence ID" value="PNR60408.1"/>
    <property type="molecule type" value="Genomic_DNA"/>
</dbReference>
<evidence type="ECO:0000259" key="11">
    <source>
        <dbReference type="PROSITE" id="PS51745"/>
    </source>
</evidence>